<protein>
    <submittedName>
        <fullName evidence="3">Uncharacterized protein</fullName>
    </submittedName>
</protein>
<reference evidence="3" key="1">
    <citation type="submission" date="2018-05" db="EMBL/GenBank/DDBJ databases">
        <authorList>
            <person name="Lanie J.A."/>
            <person name="Ng W.-L."/>
            <person name="Kazmierczak K.M."/>
            <person name="Andrzejewski T.M."/>
            <person name="Davidsen T.M."/>
            <person name="Wayne K.J."/>
            <person name="Tettelin H."/>
            <person name="Glass J.I."/>
            <person name="Rusch D."/>
            <person name="Podicherti R."/>
            <person name="Tsui H.-C.T."/>
            <person name="Winkler M.E."/>
        </authorList>
    </citation>
    <scope>NUCLEOTIDE SEQUENCE</scope>
</reference>
<dbReference type="AlphaFoldDB" id="A0A381TSG8"/>
<organism evidence="3">
    <name type="scientific">marine metagenome</name>
    <dbReference type="NCBI Taxonomy" id="408172"/>
    <lineage>
        <taxon>unclassified sequences</taxon>
        <taxon>metagenomes</taxon>
        <taxon>ecological metagenomes</taxon>
    </lineage>
</organism>
<feature type="transmembrane region" description="Helical" evidence="2">
    <location>
        <begin position="12"/>
        <end position="29"/>
    </location>
</feature>
<proteinExistence type="predicted"/>
<keyword evidence="2" id="KW-0472">Membrane</keyword>
<accession>A0A381TSG8</accession>
<feature type="coiled-coil region" evidence="1">
    <location>
        <begin position="66"/>
        <end position="109"/>
    </location>
</feature>
<keyword evidence="2" id="KW-0812">Transmembrane</keyword>
<keyword evidence="1" id="KW-0175">Coiled coil</keyword>
<evidence type="ECO:0000256" key="2">
    <source>
        <dbReference type="SAM" id="Phobius"/>
    </source>
</evidence>
<name>A0A381TSG8_9ZZZZ</name>
<evidence type="ECO:0000256" key="1">
    <source>
        <dbReference type="SAM" id="Coils"/>
    </source>
</evidence>
<evidence type="ECO:0000313" key="3">
    <source>
        <dbReference type="EMBL" id="SVA18411.1"/>
    </source>
</evidence>
<sequence>MENIIEQIYSNPVYMAIAVILGLLMVYGIVKRIIKLVIFIGIVLVLYVVYLNYTGQEVPATTEELKKSVTENVEKVKETAREVMDEKVKAAKDELLEELEEKSKTLKENLNP</sequence>
<gene>
    <name evidence="3" type="ORF">METZ01_LOCUS71265</name>
</gene>
<feature type="transmembrane region" description="Helical" evidence="2">
    <location>
        <begin position="36"/>
        <end position="53"/>
    </location>
</feature>
<dbReference type="EMBL" id="UINC01005008">
    <property type="protein sequence ID" value="SVA18411.1"/>
    <property type="molecule type" value="Genomic_DNA"/>
</dbReference>
<keyword evidence="2" id="KW-1133">Transmembrane helix</keyword>